<dbReference type="PANTHER" id="PTHR22748:SF26">
    <property type="entry name" value="ENDONUCLEASE_EXONUCLEASE_PHOSPHATASE DOMAIN-CONTAINING PROTEIN"/>
    <property type="match status" value="1"/>
</dbReference>
<dbReference type="OrthoDB" id="416119at2759"/>
<dbReference type="GO" id="GO:0006284">
    <property type="term" value="P:base-excision repair"/>
    <property type="evidence" value="ECO:0007669"/>
    <property type="project" value="TreeGrafter"/>
</dbReference>
<dbReference type="InterPro" id="IPR036691">
    <property type="entry name" value="Endo/exonu/phosph_ase_sf"/>
</dbReference>
<keyword evidence="3" id="KW-0378">Hydrolase</keyword>
<evidence type="ECO:0000313" key="5">
    <source>
        <dbReference type="EMBL" id="KAF9522432.1"/>
    </source>
</evidence>
<dbReference type="AlphaFoldDB" id="A0A9P6E4M5"/>
<comment type="caution">
    <text evidence="5">The sequence shown here is derived from an EMBL/GenBank/DDBJ whole genome shotgun (WGS) entry which is preliminary data.</text>
</comment>
<keyword evidence="4" id="KW-0460">Magnesium</keyword>
<dbReference type="GO" id="GO:0008081">
    <property type="term" value="F:phosphoric diester hydrolase activity"/>
    <property type="evidence" value="ECO:0007669"/>
    <property type="project" value="TreeGrafter"/>
</dbReference>
<dbReference type="Gene3D" id="3.60.10.10">
    <property type="entry name" value="Endonuclease/exonuclease/phosphatase"/>
    <property type="match status" value="1"/>
</dbReference>
<dbReference type="GO" id="GO:0008311">
    <property type="term" value="F:double-stranded DNA 3'-5' DNA exonuclease activity"/>
    <property type="evidence" value="ECO:0007669"/>
    <property type="project" value="TreeGrafter"/>
</dbReference>
<sequence length="334" mass="38732">IKIAALNIRGHGNLDPLHSDNKWNHLNQLIREQKIGILVVGEAHLDVERRDRIETLFNKRMRVIFTKKPDTPNAAGVAIIFNKELTNVKNLTTHEVIPDHAMLVETTWHDQSKLSMLAVYAPNTTMTANGEFWQKIDAFFERNRRIRKPDIMLGDCNVTEDKMDRVPMRDDHTGAVEALDNLKISLQLIDGWRMTYPDHAKFTHVQKLSGHQTRLDQIYIKAQVFENTYEWEIKQTGIRTDHSMVSVKLTDKSAPKIGHGRWTWPINLLKDKILMEYIHSKGVEVGEKMDKMLEDKSRSVHHNPQSLWAKMKNEIRDKAQERAKVVISKLTKEI</sequence>
<evidence type="ECO:0000256" key="4">
    <source>
        <dbReference type="ARBA" id="ARBA00022842"/>
    </source>
</evidence>
<dbReference type="GO" id="GO:0046872">
    <property type="term" value="F:metal ion binding"/>
    <property type="evidence" value="ECO:0007669"/>
    <property type="project" value="UniProtKB-KW"/>
</dbReference>
<evidence type="ECO:0000256" key="3">
    <source>
        <dbReference type="ARBA" id="ARBA00022801"/>
    </source>
</evidence>
<evidence type="ECO:0000313" key="6">
    <source>
        <dbReference type="Proteomes" id="UP000807306"/>
    </source>
</evidence>
<name>A0A9P6E4M5_9AGAR</name>
<dbReference type="GO" id="GO:0003906">
    <property type="term" value="F:DNA-(apurinic or apyrimidinic site) endonuclease activity"/>
    <property type="evidence" value="ECO:0007669"/>
    <property type="project" value="TreeGrafter"/>
</dbReference>
<reference evidence="5" key="1">
    <citation type="submission" date="2020-11" db="EMBL/GenBank/DDBJ databases">
        <authorList>
            <consortium name="DOE Joint Genome Institute"/>
            <person name="Ahrendt S."/>
            <person name="Riley R."/>
            <person name="Andreopoulos W."/>
            <person name="Labutti K."/>
            <person name="Pangilinan J."/>
            <person name="Ruiz-Duenas F.J."/>
            <person name="Barrasa J.M."/>
            <person name="Sanchez-Garcia M."/>
            <person name="Camarero S."/>
            <person name="Miyauchi S."/>
            <person name="Serrano A."/>
            <person name="Linde D."/>
            <person name="Babiker R."/>
            <person name="Drula E."/>
            <person name="Ayuso-Fernandez I."/>
            <person name="Pacheco R."/>
            <person name="Padilla G."/>
            <person name="Ferreira P."/>
            <person name="Barriuso J."/>
            <person name="Kellner H."/>
            <person name="Castanera R."/>
            <person name="Alfaro M."/>
            <person name="Ramirez L."/>
            <person name="Pisabarro A.G."/>
            <person name="Kuo A."/>
            <person name="Tritt A."/>
            <person name="Lipzen A."/>
            <person name="He G."/>
            <person name="Yan M."/>
            <person name="Ng V."/>
            <person name="Cullen D."/>
            <person name="Martin F."/>
            <person name="Rosso M.-N."/>
            <person name="Henrissat B."/>
            <person name="Hibbett D."/>
            <person name="Martinez A.T."/>
            <person name="Grigoriev I.V."/>
        </authorList>
    </citation>
    <scope>NUCLEOTIDE SEQUENCE</scope>
    <source>
        <strain evidence="5">CBS 506.95</strain>
    </source>
</reference>
<dbReference type="Proteomes" id="UP000807306">
    <property type="component" value="Unassembled WGS sequence"/>
</dbReference>
<feature type="non-terminal residue" evidence="5">
    <location>
        <position position="334"/>
    </location>
</feature>
<evidence type="ECO:0000256" key="1">
    <source>
        <dbReference type="ARBA" id="ARBA00001946"/>
    </source>
</evidence>
<dbReference type="SUPFAM" id="SSF56219">
    <property type="entry name" value="DNase I-like"/>
    <property type="match status" value="1"/>
</dbReference>
<proteinExistence type="predicted"/>
<keyword evidence="6" id="KW-1185">Reference proteome</keyword>
<gene>
    <name evidence="5" type="ORF">CPB83DRAFT_746262</name>
</gene>
<comment type="cofactor">
    <cofactor evidence="1">
        <name>Mg(2+)</name>
        <dbReference type="ChEBI" id="CHEBI:18420"/>
    </cofactor>
</comment>
<organism evidence="5 6">
    <name type="scientific">Crepidotus variabilis</name>
    <dbReference type="NCBI Taxonomy" id="179855"/>
    <lineage>
        <taxon>Eukaryota</taxon>
        <taxon>Fungi</taxon>
        <taxon>Dikarya</taxon>
        <taxon>Basidiomycota</taxon>
        <taxon>Agaricomycotina</taxon>
        <taxon>Agaricomycetes</taxon>
        <taxon>Agaricomycetidae</taxon>
        <taxon>Agaricales</taxon>
        <taxon>Agaricineae</taxon>
        <taxon>Crepidotaceae</taxon>
        <taxon>Crepidotus</taxon>
    </lineage>
</organism>
<evidence type="ECO:0000256" key="2">
    <source>
        <dbReference type="ARBA" id="ARBA00022723"/>
    </source>
</evidence>
<dbReference type="EMBL" id="MU157946">
    <property type="protein sequence ID" value="KAF9522432.1"/>
    <property type="molecule type" value="Genomic_DNA"/>
</dbReference>
<evidence type="ECO:0008006" key="7">
    <source>
        <dbReference type="Google" id="ProtNLM"/>
    </source>
</evidence>
<protein>
    <recommendedName>
        <fullName evidence="7">DNase I-like protein</fullName>
    </recommendedName>
</protein>
<keyword evidence="2" id="KW-0479">Metal-binding</keyword>
<dbReference type="GO" id="GO:0005634">
    <property type="term" value="C:nucleus"/>
    <property type="evidence" value="ECO:0007669"/>
    <property type="project" value="TreeGrafter"/>
</dbReference>
<dbReference type="PANTHER" id="PTHR22748">
    <property type="entry name" value="AP ENDONUCLEASE"/>
    <property type="match status" value="1"/>
</dbReference>
<feature type="non-terminal residue" evidence="5">
    <location>
        <position position="1"/>
    </location>
</feature>
<accession>A0A9P6E4M5</accession>
<dbReference type="InterPro" id="IPR004808">
    <property type="entry name" value="AP_endonuc_1"/>
</dbReference>